<dbReference type="HAMAP" id="MF_01014">
    <property type="entry name" value="HisA"/>
    <property type="match status" value="1"/>
</dbReference>
<dbReference type="InterPro" id="IPR013785">
    <property type="entry name" value="Aldolase_TIM"/>
</dbReference>
<dbReference type="STRING" id="861299.J421_1270"/>
<evidence type="ECO:0000256" key="10">
    <source>
        <dbReference type="RuleBase" id="RU003657"/>
    </source>
</evidence>
<evidence type="ECO:0000256" key="1">
    <source>
        <dbReference type="ARBA" id="ARBA00000901"/>
    </source>
</evidence>
<proteinExistence type="inferred from homology"/>
<dbReference type="InParanoid" id="W0REE1"/>
<dbReference type="PANTHER" id="PTHR43090:SF2">
    <property type="entry name" value="1-(5-PHOSPHORIBOSYL)-5-[(5-PHOSPHORIBOSYLAMINO)METHYLIDENEAMINO] IMIDAZOLE-4-CARBOXAMIDE ISOMERASE"/>
    <property type="match status" value="1"/>
</dbReference>
<dbReference type="CDD" id="cd04732">
    <property type="entry name" value="HisA"/>
    <property type="match status" value="1"/>
</dbReference>
<evidence type="ECO:0000256" key="6">
    <source>
        <dbReference type="ARBA" id="ARBA00022605"/>
    </source>
</evidence>
<dbReference type="GO" id="GO:0003949">
    <property type="term" value="F:1-(5-phosphoribosyl)-5-[(5-phosphoribosylamino)methylideneamino]imidazole-4-carboxamide isomerase activity"/>
    <property type="evidence" value="ECO:0007669"/>
    <property type="project" value="UniProtKB-UniRule"/>
</dbReference>
<keyword evidence="6 9" id="KW-0028">Amino-acid biosynthesis</keyword>
<dbReference type="GO" id="GO:0005737">
    <property type="term" value="C:cytoplasm"/>
    <property type="evidence" value="ECO:0007669"/>
    <property type="project" value="UniProtKB-SubCell"/>
</dbReference>
<dbReference type="OrthoDB" id="9807749at2"/>
<comment type="similarity">
    <text evidence="4 9 10">Belongs to the HisA/HisF family.</text>
</comment>
<dbReference type="FunCoup" id="W0REE1">
    <property type="interactions" value="353"/>
</dbReference>
<evidence type="ECO:0000256" key="7">
    <source>
        <dbReference type="ARBA" id="ARBA00023102"/>
    </source>
</evidence>
<evidence type="ECO:0000256" key="3">
    <source>
        <dbReference type="ARBA" id="ARBA00005133"/>
    </source>
</evidence>
<comment type="catalytic activity">
    <reaction evidence="1 9">
        <text>1-(5-phospho-beta-D-ribosyl)-5-[(5-phospho-beta-D-ribosylamino)methylideneamino]imidazole-4-carboxamide = 5-[(5-phospho-1-deoxy-D-ribulos-1-ylimino)methylamino]-1-(5-phospho-beta-D-ribosyl)imidazole-4-carboxamide</text>
        <dbReference type="Rhea" id="RHEA:15469"/>
        <dbReference type="ChEBI" id="CHEBI:58435"/>
        <dbReference type="ChEBI" id="CHEBI:58525"/>
        <dbReference type="EC" id="5.3.1.16"/>
    </reaction>
</comment>
<name>W0REE1_9BACT</name>
<dbReference type="InterPro" id="IPR044524">
    <property type="entry name" value="Isoase_HisA-like"/>
</dbReference>
<dbReference type="HOGENOM" id="CLU_048577_1_1_0"/>
<dbReference type="GO" id="GO:0000162">
    <property type="term" value="P:L-tryptophan biosynthetic process"/>
    <property type="evidence" value="ECO:0007669"/>
    <property type="project" value="TreeGrafter"/>
</dbReference>
<dbReference type="GO" id="GO:0000105">
    <property type="term" value="P:L-histidine biosynthetic process"/>
    <property type="evidence" value="ECO:0007669"/>
    <property type="project" value="UniProtKB-UniRule"/>
</dbReference>
<organism evidence="11 12">
    <name type="scientific">Gemmatirosa kalamazoonensis</name>
    <dbReference type="NCBI Taxonomy" id="861299"/>
    <lineage>
        <taxon>Bacteria</taxon>
        <taxon>Pseudomonadati</taxon>
        <taxon>Gemmatimonadota</taxon>
        <taxon>Gemmatimonadia</taxon>
        <taxon>Gemmatimonadales</taxon>
        <taxon>Gemmatimonadaceae</taxon>
        <taxon>Gemmatirosa</taxon>
    </lineage>
</organism>
<dbReference type="EC" id="5.3.1.16" evidence="9"/>
<evidence type="ECO:0000313" key="12">
    <source>
        <dbReference type="Proteomes" id="UP000019151"/>
    </source>
</evidence>
<dbReference type="PATRIC" id="fig|861299.3.peg.1289"/>
<feature type="active site" description="Proton acceptor" evidence="9">
    <location>
        <position position="8"/>
    </location>
</feature>
<dbReference type="PANTHER" id="PTHR43090">
    <property type="entry name" value="1-(5-PHOSPHORIBOSYL)-5-[(5-PHOSPHORIBOSYLAMINO)METHYLIDENEAMINO] IMIDAZOLE-4-CARBOXAMIDE ISOMERASE"/>
    <property type="match status" value="1"/>
</dbReference>
<keyword evidence="5 9" id="KW-0963">Cytoplasm</keyword>
<keyword evidence="7 9" id="KW-0368">Histidine biosynthesis</keyword>
<dbReference type="Pfam" id="PF00977">
    <property type="entry name" value="His_biosynth"/>
    <property type="match status" value="1"/>
</dbReference>
<dbReference type="InterPro" id="IPR011060">
    <property type="entry name" value="RibuloseP-bd_barrel"/>
</dbReference>
<dbReference type="Proteomes" id="UP000019151">
    <property type="component" value="Chromosome"/>
</dbReference>
<evidence type="ECO:0000313" key="11">
    <source>
        <dbReference type="EMBL" id="AHG88807.1"/>
    </source>
</evidence>
<accession>W0REE1</accession>
<dbReference type="SUPFAM" id="SSF51366">
    <property type="entry name" value="Ribulose-phoshate binding barrel"/>
    <property type="match status" value="1"/>
</dbReference>
<evidence type="ECO:0000256" key="4">
    <source>
        <dbReference type="ARBA" id="ARBA00009667"/>
    </source>
</evidence>
<dbReference type="eggNOG" id="COG0106">
    <property type="taxonomic scope" value="Bacteria"/>
</dbReference>
<evidence type="ECO:0000256" key="9">
    <source>
        <dbReference type="HAMAP-Rule" id="MF_01014"/>
    </source>
</evidence>
<sequence>MLVIPAVDLRDGACVQLVGGEYADERVRLDDPLAVAREWSRLGFHRLHVVDLDAATGRGSNASVVEEILRHGGVDEVQVGGGVRDEDAVDRILGYGATAVVVGTRGVEDPDWLGELAARYPGQIVLAADVRERRVVTRGWQHTLPRNVIDLVEELHGVPLAGLLVTAVHREGQMLGTDLPLMEDVVDASDVPVIASGGVGSMNDLRALDDRGVWGAVVGMALYTGAIDPRAVLDEYNDE</sequence>
<dbReference type="FunFam" id="3.20.20.70:FF:000009">
    <property type="entry name" value="1-(5-phosphoribosyl)-5-[(5-phosphoribosylamino)methylideneamino] imidazole-4-carboxamide isomerase"/>
    <property type="match status" value="1"/>
</dbReference>
<evidence type="ECO:0000256" key="8">
    <source>
        <dbReference type="ARBA" id="ARBA00023235"/>
    </source>
</evidence>
<dbReference type="EMBL" id="CP007128">
    <property type="protein sequence ID" value="AHG88807.1"/>
    <property type="molecule type" value="Genomic_DNA"/>
</dbReference>
<feature type="active site" description="Proton donor" evidence="9">
    <location>
        <position position="129"/>
    </location>
</feature>
<dbReference type="InterPro" id="IPR023016">
    <property type="entry name" value="HisA/PriA"/>
</dbReference>
<dbReference type="AlphaFoldDB" id="W0REE1"/>
<keyword evidence="8 9" id="KW-0413">Isomerase</keyword>
<evidence type="ECO:0000256" key="5">
    <source>
        <dbReference type="ARBA" id="ARBA00022490"/>
    </source>
</evidence>
<dbReference type="UniPathway" id="UPA00031">
    <property type="reaction ID" value="UER00009"/>
</dbReference>
<evidence type="ECO:0000256" key="2">
    <source>
        <dbReference type="ARBA" id="ARBA00004496"/>
    </source>
</evidence>
<comment type="subcellular location">
    <subcellularLocation>
        <location evidence="2 9">Cytoplasm</location>
    </subcellularLocation>
</comment>
<keyword evidence="12" id="KW-1185">Reference proteome</keyword>
<dbReference type="RefSeq" id="WP_025410330.1">
    <property type="nucleotide sequence ID" value="NZ_CP007128.1"/>
</dbReference>
<dbReference type="InterPro" id="IPR006062">
    <property type="entry name" value="His_biosynth"/>
</dbReference>
<dbReference type="Gene3D" id="3.20.20.70">
    <property type="entry name" value="Aldolase class I"/>
    <property type="match status" value="1"/>
</dbReference>
<gene>
    <name evidence="9" type="primary">hisA</name>
    <name evidence="11" type="ORF">J421_1270</name>
</gene>
<dbReference type="KEGG" id="gba:J421_1270"/>
<protein>
    <recommendedName>
        <fullName evidence="9">1-(5-phosphoribosyl)-5-[(5-phosphoribosylamino)methylideneamino] imidazole-4-carboxamide isomerase</fullName>
        <ecNumber evidence="9">5.3.1.16</ecNumber>
    </recommendedName>
    <alternativeName>
        <fullName evidence="9">Phosphoribosylformimino-5-aminoimidazole carboxamide ribotide isomerase</fullName>
    </alternativeName>
</protein>
<reference evidence="11 12" key="1">
    <citation type="journal article" date="2014" name="Genome Announc.">
        <title>Genome Sequence and Methylome of Soil Bacterium Gemmatirosa kalamazoonensis KBS708T, a Member of the Rarely Cultivated Gemmatimonadetes Phylum.</title>
        <authorList>
            <person name="Debruyn J.M."/>
            <person name="Radosevich M."/>
            <person name="Wommack K.E."/>
            <person name="Polson S.W."/>
            <person name="Hauser L.J."/>
            <person name="Fawaz M.N."/>
            <person name="Korlach J."/>
            <person name="Tsai Y.C."/>
        </authorList>
    </citation>
    <scope>NUCLEOTIDE SEQUENCE [LARGE SCALE GENOMIC DNA]</scope>
    <source>
        <strain evidence="11 12">KBS708</strain>
    </source>
</reference>
<comment type="pathway">
    <text evidence="3 9">Amino-acid biosynthesis; L-histidine biosynthesis; L-histidine from 5-phospho-alpha-D-ribose 1-diphosphate: step 4/9.</text>
</comment>